<organism evidence="3 4">
    <name type="scientific">Limosilactobacillus vaginalis</name>
    <dbReference type="NCBI Taxonomy" id="1633"/>
    <lineage>
        <taxon>Bacteria</taxon>
        <taxon>Bacillati</taxon>
        <taxon>Bacillota</taxon>
        <taxon>Bacilli</taxon>
        <taxon>Lactobacillales</taxon>
        <taxon>Lactobacillaceae</taxon>
        <taxon>Limosilactobacillus</taxon>
    </lineage>
</organism>
<gene>
    <name evidence="3" type="ORF">L2724_05790</name>
</gene>
<comment type="caution">
    <text evidence="3">The sequence shown here is derived from an EMBL/GenBank/DDBJ whole genome shotgun (WGS) entry which is preliminary data.</text>
</comment>
<dbReference type="EMBL" id="JAKHPH010000012">
    <property type="protein sequence ID" value="MCZ3667793.1"/>
    <property type="molecule type" value="Genomic_DNA"/>
</dbReference>
<evidence type="ECO:0000313" key="4">
    <source>
        <dbReference type="Proteomes" id="UP001212401"/>
    </source>
</evidence>
<evidence type="ECO:0000259" key="1">
    <source>
        <dbReference type="Pfam" id="PF12358"/>
    </source>
</evidence>
<feature type="domain" description="DUF3644" evidence="1">
    <location>
        <begin position="17"/>
        <end position="186"/>
    </location>
</feature>
<dbReference type="InterPro" id="IPR022104">
    <property type="entry name" value="DUF3644"/>
</dbReference>
<accession>A0AAW5WTB1</accession>
<dbReference type="InterPro" id="IPR049530">
    <property type="entry name" value="EC042_2821"/>
</dbReference>
<sequence length="338" mass="39823">MKRTITIKECNSKLRNRLVDKSIEAFLMGLEVFNKPTINYRTEGFSFFICNAWELMLKALLLKRGQSIYYKDQPDRTYDLLKVVHLVYTDKRQPLRINLEKIINLRNTSTHFITEDYEAIFAPVFQSCVVNYVNELLRFHNRDVSNYLNRSSLTLTTNIKELSNEQIKAKYPDEIAQKLIFTKNDIDVTKKIEDSNKFAITVRHELVITKDQNKANFSVKINKDAENDIAIVKELKDPADIFKFSFKNLVRDIDNRLKKQKIPFSYTTKNGESLNKSFNGYVLSQFISYYNIKRDKRYSYAHKIGNLIEYTYSQQASEFIVNQIKQDPARIVEKIKKR</sequence>
<evidence type="ECO:0000313" key="3">
    <source>
        <dbReference type="EMBL" id="MCZ3667793.1"/>
    </source>
</evidence>
<dbReference type="Pfam" id="PF18740">
    <property type="entry name" value="EC042_2821"/>
    <property type="match status" value="1"/>
</dbReference>
<name>A0AAW5WTB1_9LACO</name>
<dbReference type="Proteomes" id="UP001212401">
    <property type="component" value="Unassembled WGS sequence"/>
</dbReference>
<protein>
    <submittedName>
        <fullName evidence="3">DUF3644 domain-containing protein</fullName>
    </submittedName>
</protein>
<proteinExistence type="predicted"/>
<reference evidence="3" key="1">
    <citation type="submission" date="2022-01" db="EMBL/GenBank/DDBJ databases">
        <title>VMRC isolate genome collection.</title>
        <authorList>
            <person name="France M."/>
            <person name="Rutt L."/>
            <person name="Humphrys M."/>
            <person name="Ravel J."/>
        </authorList>
    </citation>
    <scope>NUCLEOTIDE SEQUENCE</scope>
    <source>
        <strain evidence="3">C0048A1</strain>
    </source>
</reference>
<dbReference type="AlphaFoldDB" id="A0AAW5WTB1"/>
<dbReference type="Pfam" id="PF12358">
    <property type="entry name" value="DUF3644"/>
    <property type="match status" value="1"/>
</dbReference>
<dbReference type="RefSeq" id="WP_269296013.1">
    <property type="nucleotide sequence ID" value="NZ_JAKHPH010000012.1"/>
</dbReference>
<feature type="domain" description="EC042-2821-like Restriction Endonuclease-like" evidence="2">
    <location>
        <begin position="237"/>
        <end position="336"/>
    </location>
</feature>
<evidence type="ECO:0000259" key="2">
    <source>
        <dbReference type="Pfam" id="PF18740"/>
    </source>
</evidence>